<dbReference type="Proteomes" id="UP000053091">
    <property type="component" value="Unassembled WGS sequence"/>
</dbReference>
<evidence type="ECO:0000313" key="9">
    <source>
        <dbReference type="EMBL" id="GAP43870.1"/>
    </source>
</evidence>
<dbReference type="PROSITE" id="PS51892">
    <property type="entry name" value="SUBTILASE"/>
    <property type="match status" value="1"/>
</dbReference>
<dbReference type="STRING" id="1678841.TBC1_112028"/>
<dbReference type="SUPFAM" id="SSF52743">
    <property type="entry name" value="Subtilisin-like"/>
    <property type="match status" value="1"/>
</dbReference>
<dbReference type="InterPro" id="IPR013783">
    <property type="entry name" value="Ig-like_fold"/>
</dbReference>
<dbReference type="OrthoDB" id="9798386at2"/>
<dbReference type="InterPro" id="IPR015500">
    <property type="entry name" value="Peptidase_S8_subtilisin-rel"/>
</dbReference>
<keyword evidence="2 5" id="KW-0645">Protease</keyword>
<dbReference type="AlphaFoldDB" id="A0A0S7C1C9"/>
<dbReference type="NCBIfam" id="TIGR04183">
    <property type="entry name" value="Por_Secre_tail"/>
    <property type="match status" value="1"/>
</dbReference>
<evidence type="ECO:0000256" key="7">
    <source>
        <dbReference type="SAM" id="SignalP"/>
    </source>
</evidence>
<feature type="signal peptide" evidence="7">
    <location>
        <begin position="1"/>
        <end position="20"/>
    </location>
</feature>
<evidence type="ECO:0000256" key="3">
    <source>
        <dbReference type="ARBA" id="ARBA00022801"/>
    </source>
</evidence>
<feature type="active site" description="Charge relay system" evidence="5">
    <location>
        <position position="255"/>
    </location>
</feature>
<dbReference type="RefSeq" id="WP_062041712.1">
    <property type="nucleotide sequence ID" value="NZ_DF968182.1"/>
</dbReference>
<evidence type="ECO:0000256" key="5">
    <source>
        <dbReference type="PROSITE-ProRule" id="PRU01240"/>
    </source>
</evidence>
<evidence type="ECO:0000256" key="6">
    <source>
        <dbReference type="RuleBase" id="RU003355"/>
    </source>
</evidence>
<dbReference type="Pfam" id="PF00082">
    <property type="entry name" value="Peptidase_S8"/>
    <property type="match status" value="1"/>
</dbReference>
<reference evidence="9" key="1">
    <citation type="journal article" date="2015" name="Genome Announc.">
        <title>Draft Genome Sequence of Bacteroidales Strain TBC1, a Novel Isolate from a Methanogenic Wastewater Treatment System.</title>
        <authorList>
            <person name="Tourlousse D.M."/>
            <person name="Matsuura N."/>
            <person name="Sun L."/>
            <person name="Toyonaga M."/>
            <person name="Kuroda K."/>
            <person name="Ohashi A."/>
            <person name="Cruz R."/>
            <person name="Yamaguchi T."/>
            <person name="Sekiguchi Y."/>
        </authorList>
    </citation>
    <scope>NUCLEOTIDE SEQUENCE [LARGE SCALE GENOMIC DNA]</scope>
    <source>
        <strain evidence="9">TBC1</strain>
    </source>
</reference>
<dbReference type="Pfam" id="PF18911">
    <property type="entry name" value="PKD_4"/>
    <property type="match status" value="1"/>
</dbReference>
<dbReference type="InterPro" id="IPR026444">
    <property type="entry name" value="Secre_tail"/>
</dbReference>
<dbReference type="PANTHER" id="PTHR43806">
    <property type="entry name" value="PEPTIDASE S8"/>
    <property type="match status" value="1"/>
</dbReference>
<name>A0A0S7C1C9_9BACT</name>
<dbReference type="InterPro" id="IPR050131">
    <property type="entry name" value="Peptidase_S8_subtilisin-like"/>
</dbReference>
<feature type="domain" description="PKD" evidence="8">
    <location>
        <begin position="816"/>
        <end position="885"/>
    </location>
</feature>
<evidence type="ECO:0000256" key="2">
    <source>
        <dbReference type="ARBA" id="ARBA00022670"/>
    </source>
</evidence>
<dbReference type="PROSITE" id="PS50093">
    <property type="entry name" value="PKD"/>
    <property type="match status" value="1"/>
</dbReference>
<dbReference type="InterPro" id="IPR022409">
    <property type="entry name" value="PKD/Chitinase_dom"/>
</dbReference>
<keyword evidence="4 5" id="KW-0720">Serine protease</keyword>
<dbReference type="Gene3D" id="3.40.50.200">
    <property type="entry name" value="Peptidase S8/S53 domain"/>
    <property type="match status" value="1"/>
</dbReference>
<evidence type="ECO:0000256" key="4">
    <source>
        <dbReference type="ARBA" id="ARBA00022825"/>
    </source>
</evidence>
<protein>
    <submittedName>
        <fullName evidence="9">Protein containing Por secretion system C-terminal sorting domain</fullName>
    </submittedName>
</protein>
<evidence type="ECO:0000256" key="1">
    <source>
        <dbReference type="ARBA" id="ARBA00011073"/>
    </source>
</evidence>
<gene>
    <name evidence="9" type="ORF">TBC1_112028</name>
</gene>
<dbReference type="PROSITE" id="PS00136">
    <property type="entry name" value="SUBTILASE_ASP"/>
    <property type="match status" value="1"/>
</dbReference>
<dbReference type="InterPro" id="IPR023827">
    <property type="entry name" value="Peptidase_S8_Asp-AS"/>
</dbReference>
<dbReference type="InterPro" id="IPR035986">
    <property type="entry name" value="PKD_dom_sf"/>
</dbReference>
<dbReference type="InterPro" id="IPR023828">
    <property type="entry name" value="Peptidase_S8_Ser-AS"/>
</dbReference>
<comment type="similarity">
    <text evidence="1 5 6">Belongs to the peptidase S8 family.</text>
</comment>
<dbReference type="Pfam" id="PF18962">
    <property type="entry name" value="Por_Secre_tail"/>
    <property type="match status" value="1"/>
</dbReference>
<evidence type="ECO:0000259" key="8">
    <source>
        <dbReference type="PROSITE" id="PS50093"/>
    </source>
</evidence>
<feature type="chain" id="PRO_5006633493" evidence="7">
    <location>
        <begin position="21"/>
        <end position="1196"/>
    </location>
</feature>
<organism evidence="9">
    <name type="scientific">Lentimicrobium saccharophilum</name>
    <dbReference type="NCBI Taxonomy" id="1678841"/>
    <lineage>
        <taxon>Bacteria</taxon>
        <taxon>Pseudomonadati</taxon>
        <taxon>Bacteroidota</taxon>
        <taxon>Bacteroidia</taxon>
        <taxon>Bacteroidales</taxon>
        <taxon>Lentimicrobiaceae</taxon>
        <taxon>Lentimicrobium</taxon>
    </lineage>
</organism>
<feature type="active site" description="Charge relay system" evidence="5">
    <location>
        <position position="175"/>
    </location>
</feature>
<evidence type="ECO:0000313" key="10">
    <source>
        <dbReference type="Proteomes" id="UP000053091"/>
    </source>
</evidence>
<dbReference type="CDD" id="cd00146">
    <property type="entry name" value="PKD"/>
    <property type="match status" value="1"/>
</dbReference>
<keyword evidence="3 5" id="KW-0378">Hydrolase</keyword>
<dbReference type="PROSITE" id="PS00138">
    <property type="entry name" value="SUBTILASE_SER"/>
    <property type="match status" value="1"/>
</dbReference>
<feature type="active site" description="Charge relay system" evidence="5">
    <location>
        <position position="410"/>
    </location>
</feature>
<dbReference type="InterPro" id="IPR000209">
    <property type="entry name" value="Peptidase_S8/S53_dom"/>
</dbReference>
<dbReference type="SUPFAM" id="SSF49299">
    <property type="entry name" value="PKD domain"/>
    <property type="match status" value="1"/>
</dbReference>
<dbReference type="PANTHER" id="PTHR43806:SF11">
    <property type="entry name" value="CEREVISIN-RELATED"/>
    <property type="match status" value="1"/>
</dbReference>
<sequence>MKTFTFLSAAILCTVCLSFGQTGKFIPAKETGPRFVEGQITVKLKPGTGEFQRQTGDVHFGIKSLDEKVVDFEVFELDKRFRYNPSKLRSDVPDLSRIYKLSFPAGFPVREVAEAFSSDPNVEYAEPVPTGHVLEVPDDVLYEQLQHLPQIFALQAWDIHKGENGAEEIIIAIIDTGVDWDHIDLQSNVWQNLAEDADGDGHTLEFNGIQWILDPGDLNGIDNDFNGFPDDLIGWNFITNNGNPNPIPGNPVGNHGTHCAGISNGATNNGTGIASISWNLTLMPVCADQNNTLEYGWDGIIYAAENGADIISNSWGGFLYSIASQEVIDYATGLGSIVVAAAGNNNNDDVHYPSSYLGVISVASVSVDDTKAAYSSFGPGVDISAPGGGLEGGILSTLPGNNYGLSSGTSMATPLVAGCFGLLKSYHPAWSNEQLINQLLGTADDIDTLNPGYAYQLGTGRVNAFRLLSEENVILPQILKLELFSMNVDDANGNQINEPGEEVILNPTFRNFVQYAGDDQVIVTLSTEDEYITILNDTAIVDIPPDGFFTIENQFRFLVSEDATSHFAGFTITFDGDAEIVTGGEQFVEVLVAPSGIFVFEGEPNERDYSGTYIKGVFDQLGIPYTYSNTYPATLQGFDNVFLSHANFGETLSEGTIPTEEHTMICQEFLENGGNLYIEAGGMFTGMQYLGYPNYAAMKQLFGVSSNQIVMIEHSLDSLIGSESSAFEGIEFNNSTQLYNWYIDKLTPVEDAIVPFYEYNYGNVSIMFDGAATYGHKAFYFGYSLAELVDTDPVNSKNNVLLKVLDFFEILPENYVLANFIADKKVGGIPLDVNFSDLSLTDPAHPALSWQWDFNNDGTIDSQDQHPAWTYYDPGTYDVRLIVSNELESDTLVKEGFIGINTGYLVYEGVAGGDAYSGSFIRDYLLEHVYTVTYRNNLPESLEGFSAAFLSFGNYESGYTVMDAVMAKTIGDYLESGGYIYLEGGDALGYDQAENDHLLEMFGIASATDGTNNPIDSLKGQAGTLAEDLLFTGSQQSSVAYIDRYVPIDDAGAAFVEKDYGIVAVQHSLPGAHRTFCFSYALAELEDGENPDTREELLQRILNFFDIYTGAPPVNKLRDGCLNIYPNPATGQITISGPGSADCFINTLYTLTGQVVMEMQICGPEAQLDISVLPRGVYFVHLQNDTTVHVGKFVKQ</sequence>
<keyword evidence="7" id="KW-0732">Signal</keyword>
<proteinExistence type="inferred from homology"/>
<dbReference type="InterPro" id="IPR036852">
    <property type="entry name" value="Peptidase_S8/S53_dom_sf"/>
</dbReference>
<dbReference type="GO" id="GO:0006508">
    <property type="term" value="P:proteolysis"/>
    <property type="evidence" value="ECO:0007669"/>
    <property type="project" value="UniProtKB-KW"/>
</dbReference>
<dbReference type="EMBL" id="DF968182">
    <property type="protein sequence ID" value="GAP43870.1"/>
    <property type="molecule type" value="Genomic_DNA"/>
</dbReference>
<dbReference type="PRINTS" id="PR00723">
    <property type="entry name" value="SUBTILISIN"/>
</dbReference>
<dbReference type="InterPro" id="IPR000601">
    <property type="entry name" value="PKD_dom"/>
</dbReference>
<keyword evidence="10" id="KW-1185">Reference proteome</keyword>
<dbReference type="SMART" id="SM00089">
    <property type="entry name" value="PKD"/>
    <property type="match status" value="1"/>
</dbReference>
<dbReference type="Gene3D" id="2.60.40.10">
    <property type="entry name" value="Immunoglobulins"/>
    <property type="match status" value="1"/>
</dbReference>
<accession>A0A0S7C1C9</accession>
<dbReference type="GO" id="GO:0004252">
    <property type="term" value="F:serine-type endopeptidase activity"/>
    <property type="evidence" value="ECO:0007669"/>
    <property type="project" value="UniProtKB-UniRule"/>
</dbReference>